<dbReference type="GO" id="GO:0016758">
    <property type="term" value="F:hexosyltransferase activity"/>
    <property type="evidence" value="ECO:0007669"/>
    <property type="project" value="UniProtKB-ARBA"/>
</dbReference>
<dbReference type="RefSeq" id="WP_121767058.1">
    <property type="nucleotide sequence ID" value="NZ_CAMWAK010000007.1"/>
</dbReference>
<dbReference type="Pfam" id="PF00535">
    <property type="entry name" value="Glycos_transf_2"/>
    <property type="match status" value="1"/>
</dbReference>
<dbReference type="Proteomes" id="UP000267159">
    <property type="component" value="Unassembled WGS sequence"/>
</dbReference>
<evidence type="ECO:0000259" key="3">
    <source>
        <dbReference type="Pfam" id="PF00535"/>
    </source>
</evidence>
<comment type="caution">
    <text evidence="4">The sequence shown here is derived from an EMBL/GenBank/DDBJ whole genome shotgun (WGS) entry which is preliminary data.</text>
</comment>
<sequence>MNNTPLVSILLPSYNVEKFLPKCLDSIIHQTYSNLQIVLIDDGSEDNTWSVMQEFAAKDKRIEIYHQNNCGVAITRNHLLDKVRGDYVLFVDSDDWIELDMVELLIQKALTTNSSIVTCGMVRNDNSFDKNTQNEVGWEQSEVVFEFLRHVRFNGSLWNKLVATSLFHNVRFHCGISYGEDALFVWGLLQNADKVVLIDKILYHYRMNDSSISHASWTPEKKGSNHQVWKLITEDVAKLWPQYLDVVKVRAALEDMWALYYASTTSYGYDEHIYMRQQNVRCNLMLILKSDIPTAKMKLYAIAASISFSLLKYIHK</sequence>
<dbReference type="Gene3D" id="3.90.550.10">
    <property type="entry name" value="Spore Coat Polysaccharide Biosynthesis Protein SpsA, Chain A"/>
    <property type="match status" value="1"/>
</dbReference>
<dbReference type="EMBL" id="RAZM01000027">
    <property type="protein sequence ID" value="RLT80087.1"/>
    <property type="molecule type" value="Genomic_DNA"/>
</dbReference>
<gene>
    <name evidence="4" type="ORF">D7Y07_10060</name>
</gene>
<evidence type="ECO:0000256" key="1">
    <source>
        <dbReference type="ARBA" id="ARBA00022676"/>
    </source>
</evidence>
<name>A0A3L7YWZ8_9BACE</name>
<protein>
    <submittedName>
        <fullName evidence="4">Glycosyltransferase</fullName>
    </submittedName>
</protein>
<dbReference type="CDD" id="cd00761">
    <property type="entry name" value="Glyco_tranf_GTA_type"/>
    <property type="match status" value="1"/>
</dbReference>
<reference evidence="4 5" key="1">
    <citation type="submission" date="2018-09" db="EMBL/GenBank/DDBJ databases">
        <title>Murine metabolic-syndrome-specific gut microbial biobank.</title>
        <authorList>
            <person name="Liu C."/>
        </authorList>
    </citation>
    <scope>NUCLEOTIDE SEQUENCE [LARGE SCALE GENOMIC DNA]</scope>
    <source>
        <strain evidence="4 5">0.1X-D8-26</strain>
    </source>
</reference>
<keyword evidence="2 4" id="KW-0808">Transferase</keyword>
<dbReference type="PANTHER" id="PTHR22916:SF51">
    <property type="entry name" value="GLYCOSYLTRANSFERASE EPSH-RELATED"/>
    <property type="match status" value="1"/>
</dbReference>
<evidence type="ECO:0000313" key="4">
    <source>
        <dbReference type="EMBL" id="RLT80087.1"/>
    </source>
</evidence>
<dbReference type="AlphaFoldDB" id="A0A3L7YWZ8"/>
<evidence type="ECO:0000313" key="5">
    <source>
        <dbReference type="Proteomes" id="UP000267159"/>
    </source>
</evidence>
<accession>A0A3L7YWZ8</accession>
<proteinExistence type="predicted"/>
<dbReference type="SUPFAM" id="SSF53448">
    <property type="entry name" value="Nucleotide-diphospho-sugar transferases"/>
    <property type="match status" value="1"/>
</dbReference>
<organism evidence="4 5">
    <name type="scientific">Bacteroides acidifaciens</name>
    <dbReference type="NCBI Taxonomy" id="85831"/>
    <lineage>
        <taxon>Bacteria</taxon>
        <taxon>Pseudomonadati</taxon>
        <taxon>Bacteroidota</taxon>
        <taxon>Bacteroidia</taxon>
        <taxon>Bacteroidales</taxon>
        <taxon>Bacteroidaceae</taxon>
        <taxon>Bacteroides</taxon>
    </lineage>
</organism>
<feature type="domain" description="Glycosyltransferase 2-like" evidence="3">
    <location>
        <begin position="8"/>
        <end position="140"/>
    </location>
</feature>
<dbReference type="STRING" id="1235814.GCA_000613385_00543"/>
<dbReference type="PANTHER" id="PTHR22916">
    <property type="entry name" value="GLYCOSYLTRANSFERASE"/>
    <property type="match status" value="1"/>
</dbReference>
<dbReference type="InterPro" id="IPR001173">
    <property type="entry name" value="Glyco_trans_2-like"/>
</dbReference>
<dbReference type="InterPro" id="IPR029044">
    <property type="entry name" value="Nucleotide-diphossugar_trans"/>
</dbReference>
<keyword evidence="1" id="KW-0328">Glycosyltransferase</keyword>
<evidence type="ECO:0000256" key="2">
    <source>
        <dbReference type="ARBA" id="ARBA00022679"/>
    </source>
</evidence>